<gene>
    <name evidence="2" type="ORF">MMG00_02440</name>
</gene>
<evidence type="ECO:0000259" key="1">
    <source>
        <dbReference type="Pfam" id="PF04965"/>
    </source>
</evidence>
<dbReference type="Gene3D" id="3.10.450.40">
    <property type="match status" value="1"/>
</dbReference>
<keyword evidence="3" id="KW-1185">Reference proteome</keyword>
<accession>A0ABY3X1H7</accession>
<dbReference type="InterPro" id="IPR007048">
    <property type="entry name" value="IraD/Gp25-like"/>
</dbReference>
<feature type="domain" description="IraD/Gp25-like" evidence="1">
    <location>
        <begin position="13"/>
        <end position="94"/>
    </location>
</feature>
<protein>
    <submittedName>
        <fullName evidence="2">GPW/gp25 family protein</fullName>
    </submittedName>
</protein>
<dbReference type="SUPFAM" id="SSF160719">
    <property type="entry name" value="gpW/gp25-like"/>
    <property type="match status" value="1"/>
</dbReference>
<proteinExistence type="predicted"/>
<dbReference type="Proteomes" id="UP000829542">
    <property type="component" value="Chromosome"/>
</dbReference>
<reference evidence="2 3" key="1">
    <citation type="submission" date="2022-03" db="EMBL/GenBank/DDBJ databases">
        <title>Ignatzschineria rhizosphaerae HR5S32.</title>
        <authorList>
            <person name="Sun J.Q."/>
            <person name="Feng J.Y."/>
        </authorList>
    </citation>
    <scope>NUCLEOTIDE SEQUENCE [LARGE SCALE GENOMIC DNA]</scope>
    <source>
        <strain evidence="2 3">HR5S32</strain>
    </source>
</reference>
<dbReference type="EMBL" id="CP093379">
    <property type="protein sequence ID" value="UNM96733.1"/>
    <property type="molecule type" value="Genomic_DNA"/>
</dbReference>
<organism evidence="2 3">
    <name type="scientific">Ignatzschineria rhizosphaerae</name>
    <dbReference type="NCBI Taxonomy" id="2923279"/>
    <lineage>
        <taxon>Bacteria</taxon>
        <taxon>Pseudomonadati</taxon>
        <taxon>Pseudomonadota</taxon>
        <taxon>Gammaproteobacteria</taxon>
        <taxon>Cardiobacteriales</taxon>
        <taxon>Ignatzschineriaceae</taxon>
        <taxon>Ignatzschineria</taxon>
    </lineage>
</organism>
<dbReference type="RefSeq" id="WP_242150874.1">
    <property type="nucleotide sequence ID" value="NZ_CP093379.1"/>
</dbReference>
<dbReference type="Pfam" id="PF04965">
    <property type="entry name" value="GPW_gp25"/>
    <property type="match status" value="1"/>
</dbReference>
<sequence length="115" mass="13054">MISRETGLPITEDEHIIQSMLDIALTAKGTRVMRRNYGTILVPKIDAPMNDEYRMMLMSSLMTAFAEFEPRVEVRRINVNIETAGKPSFMIEAVKKRSNEVLNFNRSFTGGNDAI</sequence>
<name>A0ABY3X1H7_9GAMM</name>
<evidence type="ECO:0000313" key="3">
    <source>
        <dbReference type="Proteomes" id="UP000829542"/>
    </source>
</evidence>
<evidence type="ECO:0000313" key="2">
    <source>
        <dbReference type="EMBL" id="UNM96733.1"/>
    </source>
</evidence>